<sequence>MSQMYVSRSVLSTHSPCQSANVVLTIASNSKRFRSGPRTIKEKFQNITRKVWKQSLLTPGGSNSPRTSIFQCTVASNKFLLHEIGLIVSYEADDVSHSHQRS</sequence>
<proteinExistence type="predicted"/>
<reference evidence="1 2" key="1">
    <citation type="submission" date="2014-04" db="EMBL/GenBank/DDBJ databases">
        <authorList>
            <consortium name="DOE Joint Genome Institute"/>
            <person name="Kuo A."/>
            <person name="Kohler A."/>
            <person name="Costa M.D."/>
            <person name="Nagy L.G."/>
            <person name="Floudas D."/>
            <person name="Copeland A."/>
            <person name="Barry K.W."/>
            <person name="Cichocki N."/>
            <person name="Veneault-Fourrey C."/>
            <person name="LaButti K."/>
            <person name="Lindquist E.A."/>
            <person name="Lipzen A."/>
            <person name="Lundell T."/>
            <person name="Morin E."/>
            <person name="Murat C."/>
            <person name="Sun H."/>
            <person name="Tunlid A."/>
            <person name="Henrissat B."/>
            <person name="Grigoriev I.V."/>
            <person name="Hibbett D.S."/>
            <person name="Martin F."/>
            <person name="Nordberg H.P."/>
            <person name="Cantor M.N."/>
            <person name="Hua S.X."/>
        </authorList>
    </citation>
    <scope>NUCLEOTIDE SEQUENCE [LARGE SCALE GENOMIC DNA]</scope>
    <source>
        <strain evidence="1 2">Marx 270</strain>
    </source>
</reference>
<dbReference type="AlphaFoldDB" id="A0A0C3P6C9"/>
<dbReference type="HOGENOM" id="CLU_2278585_0_0_1"/>
<accession>A0A0C3P6C9</accession>
<evidence type="ECO:0000313" key="2">
    <source>
        <dbReference type="Proteomes" id="UP000054217"/>
    </source>
</evidence>
<dbReference type="EMBL" id="KN831956">
    <property type="protein sequence ID" value="KIO08825.1"/>
    <property type="molecule type" value="Genomic_DNA"/>
</dbReference>
<keyword evidence="2" id="KW-1185">Reference proteome</keyword>
<name>A0A0C3P6C9_PISTI</name>
<protein>
    <submittedName>
        <fullName evidence="1">Uncharacterized protein</fullName>
    </submittedName>
</protein>
<organism evidence="1 2">
    <name type="scientific">Pisolithus tinctorius Marx 270</name>
    <dbReference type="NCBI Taxonomy" id="870435"/>
    <lineage>
        <taxon>Eukaryota</taxon>
        <taxon>Fungi</taxon>
        <taxon>Dikarya</taxon>
        <taxon>Basidiomycota</taxon>
        <taxon>Agaricomycotina</taxon>
        <taxon>Agaricomycetes</taxon>
        <taxon>Agaricomycetidae</taxon>
        <taxon>Boletales</taxon>
        <taxon>Sclerodermatineae</taxon>
        <taxon>Pisolithaceae</taxon>
        <taxon>Pisolithus</taxon>
    </lineage>
</organism>
<gene>
    <name evidence="1" type="ORF">M404DRAFT_327805</name>
</gene>
<reference evidence="2" key="2">
    <citation type="submission" date="2015-01" db="EMBL/GenBank/DDBJ databases">
        <title>Evolutionary Origins and Diversification of the Mycorrhizal Mutualists.</title>
        <authorList>
            <consortium name="DOE Joint Genome Institute"/>
            <consortium name="Mycorrhizal Genomics Consortium"/>
            <person name="Kohler A."/>
            <person name="Kuo A."/>
            <person name="Nagy L.G."/>
            <person name="Floudas D."/>
            <person name="Copeland A."/>
            <person name="Barry K.W."/>
            <person name="Cichocki N."/>
            <person name="Veneault-Fourrey C."/>
            <person name="LaButti K."/>
            <person name="Lindquist E.A."/>
            <person name="Lipzen A."/>
            <person name="Lundell T."/>
            <person name="Morin E."/>
            <person name="Murat C."/>
            <person name="Riley R."/>
            <person name="Ohm R."/>
            <person name="Sun H."/>
            <person name="Tunlid A."/>
            <person name="Henrissat B."/>
            <person name="Grigoriev I.V."/>
            <person name="Hibbett D.S."/>
            <person name="Martin F."/>
        </authorList>
    </citation>
    <scope>NUCLEOTIDE SEQUENCE [LARGE SCALE GENOMIC DNA]</scope>
    <source>
        <strain evidence="2">Marx 270</strain>
    </source>
</reference>
<dbReference type="Proteomes" id="UP000054217">
    <property type="component" value="Unassembled WGS sequence"/>
</dbReference>
<evidence type="ECO:0000313" key="1">
    <source>
        <dbReference type="EMBL" id="KIO08825.1"/>
    </source>
</evidence>
<dbReference type="InParanoid" id="A0A0C3P6C9"/>